<keyword evidence="1" id="KW-0732">Signal</keyword>
<protein>
    <submittedName>
        <fullName evidence="3">PEP-CTERM sorting domain-containing protein</fullName>
    </submittedName>
</protein>
<proteinExistence type="predicted"/>
<sequence length="209" mass="21150">MMTKLGVLVAAALAFTATGASAATVITLSNPTPANQFLDLDLGINFTVNSAVTVNSLGAFTNGSSPITVTLYRLTSTSTGTAVASASVTGLPDVGSNYAFTSIGPVLLTAGLYQINARYNNPANGNYNPNSGNTATVLFNTLGGALSFSGSYYNFPGTDGIASTLDTVSQLSYGAGTFAVVPEPATWGLLIAGFVMVGVAARRRAVLTA</sequence>
<dbReference type="Pfam" id="PF07589">
    <property type="entry name" value="PEP-CTERM"/>
    <property type="match status" value="1"/>
</dbReference>
<feature type="domain" description="Ice-binding protein C-terminal" evidence="2">
    <location>
        <begin position="181"/>
        <end position="204"/>
    </location>
</feature>
<reference evidence="3 4" key="1">
    <citation type="submission" date="2019-07" db="EMBL/GenBank/DDBJ databases">
        <title>Novel species isolated from glacier.</title>
        <authorList>
            <person name="Liu Q."/>
            <person name="Xin Y.-H."/>
        </authorList>
    </citation>
    <scope>NUCLEOTIDE SEQUENCE [LARGE SCALE GENOMIC DNA]</scope>
    <source>
        <strain evidence="3 4">LB1R16</strain>
    </source>
</reference>
<accession>A0A552UH16</accession>
<evidence type="ECO:0000256" key="1">
    <source>
        <dbReference type="SAM" id="SignalP"/>
    </source>
</evidence>
<dbReference type="InterPro" id="IPR013424">
    <property type="entry name" value="Ice-binding_C"/>
</dbReference>
<evidence type="ECO:0000313" key="4">
    <source>
        <dbReference type="Proteomes" id="UP000317894"/>
    </source>
</evidence>
<dbReference type="NCBIfam" id="TIGR02595">
    <property type="entry name" value="PEP_CTERM"/>
    <property type="match status" value="1"/>
</dbReference>
<dbReference type="NCBIfam" id="NF035944">
    <property type="entry name" value="PEPxxWA-CTERM"/>
    <property type="match status" value="1"/>
</dbReference>
<comment type="caution">
    <text evidence="3">The sequence shown here is derived from an EMBL/GenBank/DDBJ whole genome shotgun (WGS) entry which is preliminary data.</text>
</comment>
<name>A0A552UH16_9SPHN</name>
<feature type="chain" id="PRO_5022206487" evidence="1">
    <location>
        <begin position="23"/>
        <end position="209"/>
    </location>
</feature>
<organism evidence="3 4">
    <name type="scientific">Glacieibacterium frigidum</name>
    <dbReference type="NCBI Taxonomy" id="2593303"/>
    <lineage>
        <taxon>Bacteria</taxon>
        <taxon>Pseudomonadati</taxon>
        <taxon>Pseudomonadota</taxon>
        <taxon>Alphaproteobacteria</taxon>
        <taxon>Sphingomonadales</taxon>
        <taxon>Sphingosinicellaceae</taxon>
        <taxon>Glacieibacterium</taxon>
    </lineage>
</organism>
<keyword evidence="4" id="KW-1185">Reference proteome</keyword>
<dbReference type="OrthoDB" id="7596974at2"/>
<dbReference type="AlphaFoldDB" id="A0A552UH16"/>
<dbReference type="EMBL" id="VJWA01000001">
    <property type="protein sequence ID" value="TRW17506.1"/>
    <property type="molecule type" value="Genomic_DNA"/>
</dbReference>
<evidence type="ECO:0000313" key="3">
    <source>
        <dbReference type="EMBL" id="TRW17506.1"/>
    </source>
</evidence>
<feature type="signal peptide" evidence="1">
    <location>
        <begin position="1"/>
        <end position="22"/>
    </location>
</feature>
<gene>
    <name evidence="3" type="ORF">FMM06_04930</name>
</gene>
<dbReference type="Proteomes" id="UP000317894">
    <property type="component" value="Unassembled WGS sequence"/>
</dbReference>
<evidence type="ECO:0000259" key="2">
    <source>
        <dbReference type="Pfam" id="PF07589"/>
    </source>
</evidence>